<evidence type="ECO:0000256" key="1">
    <source>
        <dbReference type="ARBA" id="ARBA00004496"/>
    </source>
</evidence>
<dbReference type="Pfam" id="PF01588">
    <property type="entry name" value="tRNA_bind"/>
    <property type="match status" value="1"/>
</dbReference>
<dbReference type="InterPro" id="IPR051270">
    <property type="entry name" value="Tyrosine-tRNA_ligase_regulator"/>
</dbReference>
<dbReference type="GO" id="GO:0005737">
    <property type="term" value="C:cytoplasm"/>
    <property type="evidence" value="ECO:0007669"/>
    <property type="project" value="UniProtKB-SubCell"/>
</dbReference>
<evidence type="ECO:0000256" key="3">
    <source>
        <dbReference type="ARBA" id="ARBA00022555"/>
    </source>
</evidence>
<dbReference type="InterPro" id="IPR053836">
    <property type="entry name" value="Arc1-like_N"/>
</dbReference>
<keyword evidence="4 6" id="KW-0694">RNA-binding</keyword>
<dbReference type="PANTHER" id="PTHR11586">
    <property type="entry name" value="TRNA-AMINOACYLATION COFACTOR ARC1 FAMILY MEMBER"/>
    <property type="match status" value="1"/>
</dbReference>
<dbReference type="CDD" id="cd02799">
    <property type="entry name" value="tRNA_bind_EMAP-II_like"/>
    <property type="match status" value="1"/>
</dbReference>
<dbReference type="OrthoDB" id="19141at2759"/>
<dbReference type="Proteomes" id="UP001061958">
    <property type="component" value="Unassembled WGS sequence"/>
</dbReference>
<dbReference type="InterPro" id="IPR036282">
    <property type="entry name" value="Glutathione-S-Trfase_C_sf"/>
</dbReference>
<keyword evidence="5" id="KW-0648">Protein biosynthesis</keyword>
<comment type="caution">
    <text evidence="8">The sequence shown here is derived from an EMBL/GenBank/DDBJ whole genome shotgun (WGS) entry which is preliminary data.</text>
</comment>
<proteinExistence type="predicted"/>
<dbReference type="InterPro" id="IPR012340">
    <property type="entry name" value="NA-bd_OB-fold"/>
</dbReference>
<protein>
    <recommendedName>
        <fullName evidence="7">tRNA-binding domain-containing protein</fullName>
    </recommendedName>
</protein>
<evidence type="ECO:0000256" key="5">
    <source>
        <dbReference type="ARBA" id="ARBA00022917"/>
    </source>
</evidence>
<evidence type="ECO:0000259" key="7">
    <source>
        <dbReference type="PROSITE" id="PS50886"/>
    </source>
</evidence>
<accession>A0A9C7UNY8</accession>
<dbReference type="EMBL" id="BQMJ01000015">
    <property type="protein sequence ID" value="GJQ10374.1"/>
    <property type="molecule type" value="Genomic_DNA"/>
</dbReference>
<name>A0A9C7UNY8_9RHOD</name>
<dbReference type="Gene3D" id="1.20.1050.10">
    <property type="match status" value="1"/>
</dbReference>
<evidence type="ECO:0000256" key="4">
    <source>
        <dbReference type="ARBA" id="ARBA00022884"/>
    </source>
</evidence>
<keyword evidence="2" id="KW-0963">Cytoplasm</keyword>
<evidence type="ECO:0000313" key="9">
    <source>
        <dbReference type="Proteomes" id="UP001061958"/>
    </source>
</evidence>
<keyword evidence="9" id="KW-1185">Reference proteome</keyword>
<dbReference type="Gene3D" id="2.40.50.140">
    <property type="entry name" value="Nucleic acid-binding proteins"/>
    <property type="match status" value="1"/>
</dbReference>
<dbReference type="Pfam" id="PF21972">
    <property type="entry name" value="Arc1p_N_like"/>
    <property type="match status" value="1"/>
</dbReference>
<comment type="subcellular location">
    <subcellularLocation>
        <location evidence="1">Cytoplasm</location>
    </subcellularLocation>
</comment>
<dbReference type="PANTHER" id="PTHR11586:SF33">
    <property type="entry name" value="AMINOACYL TRNA SYNTHASE COMPLEX-INTERACTING MULTIFUNCTIONAL PROTEIN 1"/>
    <property type="match status" value="1"/>
</dbReference>
<evidence type="ECO:0000256" key="2">
    <source>
        <dbReference type="ARBA" id="ARBA00022490"/>
    </source>
</evidence>
<evidence type="ECO:0000313" key="8">
    <source>
        <dbReference type="EMBL" id="GJQ10374.1"/>
    </source>
</evidence>
<dbReference type="PROSITE" id="PS50886">
    <property type="entry name" value="TRBD"/>
    <property type="match status" value="1"/>
</dbReference>
<dbReference type="SUPFAM" id="SSF47616">
    <property type="entry name" value="GST C-terminal domain-like"/>
    <property type="match status" value="1"/>
</dbReference>
<feature type="domain" description="TRNA-binding" evidence="7">
    <location>
        <begin position="209"/>
        <end position="312"/>
    </location>
</feature>
<organism evidence="8 9">
    <name type="scientific">Galdieria partita</name>
    <dbReference type="NCBI Taxonomy" id="83374"/>
    <lineage>
        <taxon>Eukaryota</taxon>
        <taxon>Rhodophyta</taxon>
        <taxon>Bangiophyceae</taxon>
        <taxon>Galdieriales</taxon>
        <taxon>Galdieriaceae</taxon>
        <taxon>Galdieria</taxon>
    </lineage>
</organism>
<dbReference type="GO" id="GO:0006412">
    <property type="term" value="P:translation"/>
    <property type="evidence" value="ECO:0007669"/>
    <property type="project" value="UniProtKB-KW"/>
</dbReference>
<keyword evidence="3 6" id="KW-0820">tRNA-binding</keyword>
<dbReference type="InterPro" id="IPR002547">
    <property type="entry name" value="tRNA-bd_dom"/>
</dbReference>
<sequence>MTSDNSRLQRVFDFCEQSLGSNRGNKADIQYLWKELTSCRILTDQDPLLGSGDTRAVQYWFEKAWEQDKSQLLQSVNKHLSNKTYLVGERLTVADIAIYVSLYSVVKQQWSESQRLLFADTLRWFDLLQNSLPKGQNLEKIEMNFIVSEEKLRQLLDSKLRMDTEKPLKEETVVAHKKKEKREKVESATSVKDVSEEKTEAVKEEKEESVSRLDIRVGKILSAKRHPDADTLYVEEIDVGEASPRTVCSGLVKFIPDPEQLLGYCIVLCNLKPVNMRGVKSEAMILCATSKDGSTVELVKPPDNVPIGERVTFPGHEGVADSVLNPKKKIFEKVQPHFATNEDCIAVWKDIPFTTSRGPCKVASIRGGTIR</sequence>
<reference evidence="8" key="1">
    <citation type="journal article" date="2022" name="Proc. Natl. Acad. Sci. U.S.A.">
        <title>Life cycle and functional genomics of the unicellular red alga Galdieria for elucidating algal and plant evolution and industrial use.</title>
        <authorList>
            <person name="Hirooka S."/>
            <person name="Itabashi T."/>
            <person name="Ichinose T.M."/>
            <person name="Onuma R."/>
            <person name="Fujiwara T."/>
            <person name="Yamashita S."/>
            <person name="Jong L.W."/>
            <person name="Tomita R."/>
            <person name="Iwane A.H."/>
            <person name="Miyagishima S.Y."/>
        </authorList>
    </citation>
    <scope>NUCLEOTIDE SEQUENCE</scope>
    <source>
        <strain evidence="8">NBRC 102759</strain>
    </source>
</reference>
<reference evidence="8" key="2">
    <citation type="submission" date="2022-01" db="EMBL/GenBank/DDBJ databases">
        <authorList>
            <person name="Hirooka S."/>
            <person name="Miyagishima S.Y."/>
        </authorList>
    </citation>
    <scope>NUCLEOTIDE SEQUENCE</scope>
    <source>
        <strain evidence="8">NBRC 102759</strain>
    </source>
</reference>
<evidence type="ECO:0000256" key="6">
    <source>
        <dbReference type="PROSITE-ProRule" id="PRU00209"/>
    </source>
</evidence>
<dbReference type="FunFam" id="2.40.50.140:FF:000047">
    <property type="entry name" value="tyrosine--tRNA ligase, cytoplasmic isoform X2"/>
    <property type="match status" value="1"/>
</dbReference>
<dbReference type="CDD" id="cd10289">
    <property type="entry name" value="GST_C_AaRS_like"/>
    <property type="match status" value="1"/>
</dbReference>
<dbReference type="GO" id="GO:0032991">
    <property type="term" value="C:protein-containing complex"/>
    <property type="evidence" value="ECO:0007669"/>
    <property type="project" value="UniProtKB-ARBA"/>
</dbReference>
<dbReference type="SUPFAM" id="SSF50249">
    <property type="entry name" value="Nucleic acid-binding proteins"/>
    <property type="match status" value="1"/>
</dbReference>
<dbReference type="AlphaFoldDB" id="A0A9C7UNY8"/>
<dbReference type="GO" id="GO:0000049">
    <property type="term" value="F:tRNA binding"/>
    <property type="evidence" value="ECO:0007669"/>
    <property type="project" value="UniProtKB-UniRule"/>
</dbReference>
<gene>
    <name evidence="8" type="ORF">GpartN1_g2165.t1</name>
</gene>